<reference evidence="5" key="2">
    <citation type="journal article" date="2024" name="Antonie Van Leeuwenhoek">
        <title>Roseihalotalea indica gen. nov., sp. nov., a halophilic Bacteroidetes from mesopelagic Southwest Indian Ocean with higher carbohydrate metabolic potential.</title>
        <authorList>
            <person name="Chen B."/>
            <person name="Zhang M."/>
            <person name="Lin D."/>
            <person name="Ye J."/>
            <person name="Tang K."/>
        </authorList>
    </citation>
    <scope>NUCLEOTIDE SEQUENCE</scope>
    <source>
        <strain evidence="5">TK19036</strain>
    </source>
</reference>
<dbReference type="GO" id="GO:0008080">
    <property type="term" value="F:N-acetyltransferase activity"/>
    <property type="evidence" value="ECO:0007669"/>
    <property type="project" value="TreeGrafter"/>
</dbReference>
<accession>A0AA49JGN0</accession>
<proteinExistence type="inferred from homology"/>
<dbReference type="AlphaFoldDB" id="A0AA49JGN0"/>
<dbReference type="PROSITE" id="PS51186">
    <property type="entry name" value="GNAT"/>
    <property type="match status" value="1"/>
</dbReference>
<evidence type="ECO:0000256" key="2">
    <source>
        <dbReference type="ARBA" id="ARBA00022679"/>
    </source>
</evidence>
<dbReference type="InterPro" id="IPR016181">
    <property type="entry name" value="Acyl_CoA_acyltransferase"/>
</dbReference>
<evidence type="ECO:0000256" key="1">
    <source>
        <dbReference type="ARBA" id="ARBA00008694"/>
    </source>
</evidence>
<dbReference type="SUPFAM" id="SSF55729">
    <property type="entry name" value="Acyl-CoA N-acyltransferases (Nat)"/>
    <property type="match status" value="1"/>
</dbReference>
<comment type="similarity">
    <text evidence="1">Belongs to the acetyltransferase family.</text>
</comment>
<dbReference type="Gene3D" id="3.40.630.30">
    <property type="match status" value="1"/>
</dbReference>
<keyword evidence="3" id="KW-0012">Acyltransferase</keyword>
<dbReference type="CDD" id="cd04301">
    <property type="entry name" value="NAT_SF"/>
    <property type="match status" value="1"/>
</dbReference>
<organism evidence="5">
    <name type="scientific">Roseihalotalea indica</name>
    <dbReference type="NCBI Taxonomy" id="2867963"/>
    <lineage>
        <taxon>Bacteria</taxon>
        <taxon>Pseudomonadati</taxon>
        <taxon>Bacteroidota</taxon>
        <taxon>Cytophagia</taxon>
        <taxon>Cytophagales</taxon>
        <taxon>Catalimonadaceae</taxon>
        <taxon>Roseihalotalea</taxon>
    </lineage>
</organism>
<dbReference type="FunFam" id="3.40.630.30:FF:000064">
    <property type="entry name" value="GNAT family acetyltransferase"/>
    <property type="match status" value="1"/>
</dbReference>
<feature type="domain" description="N-acetyltransferase" evidence="4">
    <location>
        <begin position="7"/>
        <end position="162"/>
    </location>
</feature>
<protein>
    <submittedName>
        <fullName evidence="5">GNAT family N-acetyltransferase</fullName>
    </submittedName>
</protein>
<evidence type="ECO:0000256" key="3">
    <source>
        <dbReference type="ARBA" id="ARBA00023315"/>
    </source>
</evidence>
<dbReference type="PANTHER" id="PTHR10545">
    <property type="entry name" value="DIAMINE N-ACETYLTRANSFERASE"/>
    <property type="match status" value="1"/>
</dbReference>
<sequence length="170" mass="19414">MQESSTINVRQGEKQDIESVFQLVEELAVHHKHDPDYISNTPEQMLNDAFGTKRYFDFMVAEEDGKIVGATIYYFIYSTWKGKSLYLEDLIITESHRGRGIGKLFMQALAEEAVAQGAQKMKWQVADDNHGAIRFYERTAADLDSNWINCELNHSQLSDMVEANEDLVTA</sequence>
<keyword evidence="2" id="KW-0808">Transferase</keyword>
<evidence type="ECO:0000313" key="5">
    <source>
        <dbReference type="EMBL" id="WKN36805.1"/>
    </source>
</evidence>
<dbReference type="InterPro" id="IPR051016">
    <property type="entry name" value="Diverse_Substrate_AcTransf"/>
</dbReference>
<gene>
    <name evidence="5" type="ORF">K4G66_31050</name>
</gene>
<dbReference type="Pfam" id="PF00583">
    <property type="entry name" value="Acetyltransf_1"/>
    <property type="match status" value="1"/>
</dbReference>
<reference evidence="5" key="1">
    <citation type="journal article" date="2023" name="Comput. Struct. Biotechnol. J.">
        <title>Discovery of a novel marine Bacteroidetes with a rich repertoire of carbohydrate-active enzymes.</title>
        <authorList>
            <person name="Chen B."/>
            <person name="Liu G."/>
            <person name="Chen Q."/>
            <person name="Wang H."/>
            <person name="Liu L."/>
            <person name="Tang K."/>
        </authorList>
    </citation>
    <scope>NUCLEOTIDE SEQUENCE</scope>
    <source>
        <strain evidence="5">TK19036</strain>
    </source>
</reference>
<name>A0AA49JGN0_9BACT</name>
<dbReference type="InterPro" id="IPR000182">
    <property type="entry name" value="GNAT_dom"/>
</dbReference>
<dbReference type="PANTHER" id="PTHR10545:SF29">
    <property type="entry name" value="GH14572P-RELATED"/>
    <property type="match status" value="1"/>
</dbReference>
<dbReference type="EMBL" id="CP120682">
    <property type="protein sequence ID" value="WKN36805.1"/>
    <property type="molecule type" value="Genomic_DNA"/>
</dbReference>
<evidence type="ECO:0000259" key="4">
    <source>
        <dbReference type="PROSITE" id="PS51186"/>
    </source>
</evidence>